<dbReference type="Pfam" id="PF00773">
    <property type="entry name" value="RNB"/>
    <property type="match status" value="1"/>
</dbReference>
<dbReference type="InterPro" id="IPR012340">
    <property type="entry name" value="NA-bd_OB-fold"/>
</dbReference>
<name>A0A3D9US92_9MICO</name>
<protein>
    <submittedName>
        <fullName evidence="2">VacB/RNase II family 3'-5' exoribonuclease</fullName>
    </submittedName>
</protein>
<dbReference type="GO" id="GO:0006402">
    <property type="term" value="P:mRNA catabolic process"/>
    <property type="evidence" value="ECO:0007669"/>
    <property type="project" value="TreeGrafter"/>
</dbReference>
<feature type="domain" description="RNB" evidence="1">
    <location>
        <begin position="58"/>
        <end position="375"/>
    </location>
</feature>
<organism evidence="2 3">
    <name type="scientific">Calidifontibacter indicus</name>
    <dbReference type="NCBI Taxonomy" id="419650"/>
    <lineage>
        <taxon>Bacteria</taxon>
        <taxon>Bacillati</taxon>
        <taxon>Actinomycetota</taxon>
        <taxon>Actinomycetes</taxon>
        <taxon>Micrococcales</taxon>
        <taxon>Dermacoccaceae</taxon>
        <taxon>Calidifontibacter</taxon>
    </lineage>
</organism>
<dbReference type="GO" id="GO:0000932">
    <property type="term" value="C:P-body"/>
    <property type="evidence" value="ECO:0007669"/>
    <property type="project" value="TreeGrafter"/>
</dbReference>
<dbReference type="GO" id="GO:0000175">
    <property type="term" value="F:3'-5'-RNA exonuclease activity"/>
    <property type="evidence" value="ECO:0007669"/>
    <property type="project" value="TreeGrafter"/>
</dbReference>
<dbReference type="InterPro" id="IPR001900">
    <property type="entry name" value="RNase_II/R"/>
</dbReference>
<dbReference type="EMBL" id="QTUA01000001">
    <property type="protein sequence ID" value="REF30870.1"/>
    <property type="molecule type" value="Genomic_DNA"/>
</dbReference>
<dbReference type="Proteomes" id="UP000256253">
    <property type="component" value="Unassembled WGS sequence"/>
</dbReference>
<reference evidence="2 3" key="1">
    <citation type="submission" date="2018-08" db="EMBL/GenBank/DDBJ databases">
        <title>Sequencing the genomes of 1000 actinobacteria strains.</title>
        <authorList>
            <person name="Klenk H.-P."/>
        </authorList>
    </citation>
    <scope>NUCLEOTIDE SEQUENCE [LARGE SCALE GENOMIC DNA]</scope>
    <source>
        <strain evidence="2 3">DSM 22967</strain>
    </source>
</reference>
<accession>A0A3D9US92</accession>
<dbReference type="AlphaFoldDB" id="A0A3D9US92"/>
<dbReference type="InterPro" id="IPR040596">
    <property type="entry name" value="RNase_II_C_S1"/>
</dbReference>
<dbReference type="OrthoDB" id="5800376at2"/>
<evidence type="ECO:0000259" key="1">
    <source>
        <dbReference type="SMART" id="SM00955"/>
    </source>
</evidence>
<dbReference type="SUPFAM" id="SSF50249">
    <property type="entry name" value="Nucleic acid-binding proteins"/>
    <property type="match status" value="1"/>
</dbReference>
<evidence type="ECO:0000313" key="2">
    <source>
        <dbReference type="EMBL" id="REF30870.1"/>
    </source>
</evidence>
<sequence>MVKRVIKVSGEVSSDEVDGDGLAPAFAALRQRLELPEAFPADAEQEASQAAAAPDLPERDETAVPFFTIDPEGSTDLDQAMCLERSGDGYRVRYAIADVPAFVRPGGALDAETHRRGQTIYLPDQRVPLHPPVLSEDAASLLEGQVRPAFVWDMTLDASGDCTAYEVYRAKVRSTKRLDYHFVQEQIDSGKADESLQLLREIGEKRIEMERSRGGADLPMPEQIVSKTDAGYELTMRPPVPAEDWNAQISLMTGMAAAEMMLHNQIGILRTMPEPEPDAIARFKRAAHALGADWRSDLTYGEFLRTLDRDNPRHLALIYEATSLFRGAAYTPFDGDIPEVTQQAAVAAPYAHVTAPLRRLVDRYGLVICEALSRDGEVPDWARAALATLPEEMKTSDSLAGKAERAATDIVEAAFMSSRVGQTFEAAVVDKNGEDGLLVQLVDHAVIASVPGTAELGSTVQVKVVSADIAAGKIELALA</sequence>
<evidence type="ECO:0000313" key="3">
    <source>
        <dbReference type="Proteomes" id="UP000256253"/>
    </source>
</evidence>
<dbReference type="PANTHER" id="PTHR23355:SF42">
    <property type="entry name" value="RIBONUCLEASE II, CHLOROPLASTIC_MITOCHONDRIAL"/>
    <property type="match status" value="1"/>
</dbReference>
<dbReference type="GO" id="GO:0003723">
    <property type="term" value="F:RNA binding"/>
    <property type="evidence" value="ECO:0007669"/>
    <property type="project" value="InterPro"/>
</dbReference>
<dbReference type="SMART" id="SM00955">
    <property type="entry name" value="RNB"/>
    <property type="match status" value="1"/>
</dbReference>
<comment type="caution">
    <text evidence="2">The sequence shown here is derived from an EMBL/GenBank/DDBJ whole genome shotgun (WGS) entry which is preliminary data.</text>
</comment>
<proteinExistence type="predicted"/>
<dbReference type="InterPro" id="IPR050180">
    <property type="entry name" value="RNR_Ribonuclease"/>
</dbReference>
<keyword evidence="3" id="KW-1185">Reference proteome</keyword>
<dbReference type="RefSeq" id="WP_115922804.1">
    <property type="nucleotide sequence ID" value="NZ_QTUA01000001.1"/>
</dbReference>
<gene>
    <name evidence="2" type="ORF">DFJ65_1898</name>
</gene>
<dbReference type="Pfam" id="PF18614">
    <property type="entry name" value="RNase_II_C_S1"/>
    <property type="match status" value="1"/>
</dbReference>
<dbReference type="PANTHER" id="PTHR23355">
    <property type="entry name" value="RIBONUCLEASE"/>
    <property type="match status" value="1"/>
</dbReference>